<reference evidence="3" key="1">
    <citation type="journal article" date="2011" name="Proc. Natl. Acad. Sci. U.S.A.">
        <title>Obligate biotrophy features unraveled by the genomic analysis of rust fungi.</title>
        <authorList>
            <person name="Duplessis S."/>
            <person name="Cuomo C.A."/>
            <person name="Lin Y.-C."/>
            <person name="Aerts A."/>
            <person name="Tisserant E."/>
            <person name="Veneault-Fourrey C."/>
            <person name="Joly D.L."/>
            <person name="Hacquard S."/>
            <person name="Amselem J."/>
            <person name="Cantarel B.L."/>
            <person name="Chiu R."/>
            <person name="Coutinho P.M."/>
            <person name="Feau N."/>
            <person name="Field M."/>
            <person name="Frey P."/>
            <person name="Gelhaye E."/>
            <person name="Goldberg J."/>
            <person name="Grabherr M.G."/>
            <person name="Kodira C.D."/>
            <person name="Kohler A."/>
            <person name="Kuees U."/>
            <person name="Lindquist E.A."/>
            <person name="Lucas S.M."/>
            <person name="Mago R."/>
            <person name="Mauceli E."/>
            <person name="Morin E."/>
            <person name="Murat C."/>
            <person name="Pangilinan J.L."/>
            <person name="Park R."/>
            <person name="Pearson M."/>
            <person name="Quesneville H."/>
            <person name="Rouhier N."/>
            <person name="Sakthikumar S."/>
            <person name="Salamov A.A."/>
            <person name="Schmutz J."/>
            <person name="Selles B."/>
            <person name="Shapiro H."/>
            <person name="Tanguay P."/>
            <person name="Tuskan G.A."/>
            <person name="Henrissat B."/>
            <person name="Van de Peer Y."/>
            <person name="Rouze P."/>
            <person name="Ellis J.G."/>
            <person name="Dodds P.N."/>
            <person name="Schein J.E."/>
            <person name="Zhong S."/>
            <person name="Hamelin R.C."/>
            <person name="Grigoriev I.V."/>
            <person name="Szabo L.J."/>
            <person name="Martin F."/>
        </authorList>
    </citation>
    <scope>NUCLEOTIDE SEQUENCE [LARGE SCALE GENOMIC DNA]</scope>
    <source>
        <strain evidence="3">98AG31 / pathotype 3-4-7</strain>
    </source>
</reference>
<feature type="region of interest" description="Disordered" evidence="1">
    <location>
        <begin position="1"/>
        <end position="44"/>
    </location>
</feature>
<dbReference type="GeneID" id="18922859"/>
<name>F4RKZ2_MELLP</name>
<evidence type="ECO:0000313" key="2">
    <source>
        <dbReference type="EMBL" id="EGG06951.1"/>
    </source>
</evidence>
<dbReference type="Proteomes" id="UP000001072">
    <property type="component" value="Unassembled WGS sequence"/>
</dbReference>
<dbReference type="KEGG" id="mlr:MELLADRAFT_106313"/>
<sequence length="198" mass="21962">MLENHDIQGQPRAVSEPHVDIDLTVTPPPQSPAATVQPSSDADKAKPSLVKIWFHVYTPIPKTKAEKQAGTAQKLPEFQFRRISNQPCHPHQHHAAPADNVQTTSQIPNNRTESPIPGPPPPLEDFLTWAKISPDNENTRALLKKLDIIDYKALLSSSLDVPTLAGLGFVYGTAVRLHDQAPLYQAELKRHKDPGFWD</sequence>
<proteinExistence type="predicted"/>
<accession>F4RKZ2</accession>
<gene>
    <name evidence="2" type="ORF">MELLADRAFT_106313</name>
</gene>
<evidence type="ECO:0000313" key="3">
    <source>
        <dbReference type="Proteomes" id="UP000001072"/>
    </source>
</evidence>
<protein>
    <submittedName>
        <fullName evidence="2">Uncharacterized protein</fullName>
    </submittedName>
</protein>
<dbReference type="AlphaFoldDB" id="F4RKZ2"/>
<evidence type="ECO:0000256" key="1">
    <source>
        <dbReference type="SAM" id="MobiDB-lite"/>
    </source>
</evidence>
<dbReference type="RefSeq" id="XP_007409911.1">
    <property type="nucleotide sequence ID" value="XM_007409849.1"/>
</dbReference>
<dbReference type="EMBL" id="GL883106">
    <property type="protein sequence ID" value="EGG06951.1"/>
    <property type="molecule type" value="Genomic_DNA"/>
</dbReference>
<dbReference type="VEuPathDB" id="FungiDB:MELLADRAFT_106313"/>
<dbReference type="HOGENOM" id="CLU_1378406_0_0_1"/>
<keyword evidence="3" id="KW-1185">Reference proteome</keyword>
<organism evidence="3">
    <name type="scientific">Melampsora larici-populina (strain 98AG31 / pathotype 3-4-7)</name>
    <name type="common">Poplar leaf rust fungus</name>
    <dbReference type="NCBI Taxonomy" id="747676"/>
    <lineage>
        <taxon>Eukaryota</taxon>
        <taxon>Fungi</taxon>
        <taxon>Dikarya</taxon>
        <taxon>Basidiomycota</taxon>
        <taxon>Pucciniomycotina</taxon>
        <taxon>Pucciniomycetes</taxon>
        <taxon>Pucciniales</taxon>
        <taxon>Melampsoraceae</taxon>
        <taxon>Melampsora</taxon>
    </lineage>
</organism>
<dbReference type="InParanoid" id="F4RKZ2"/>